<dbReference type="SUPFAM" id="SSF52091">
    <property type="entry name" value="SpoIIaa-like"/>
    <property type="match status" value="1"/>
</dbReference>
<dbReference type="EMBL" id="JEMB01002765">
    <property type="protein sequence ID" value="KYF78600.1"/>
    <property type="molecule type" value="Genomic_DNA"/>
</dbReference>
<dbReference type="PANTHER" id="PTHR33745">
    <property type="entry name" value="RSBT ANTAGONIST PROTEIN RSBS-RELATED"/>
    <property type="match status" value="1"/>
</dbReference>
<evidence type="ECO:0000313" key="3">
    <source>
        <dbReference type="EMBL" id="KYF78600.1"/>
    </source>
</evidence>
<dbReference type="AlphaFoldDB" id="A0A150REI4"/>
<comment type="caution">
    <text evidence="3">The sequence shown here is derived from an EMBL/GenBank/DDBJ whole genome shotgun (WGS) entry which is preliminary data.</text>
</comment>
<feature type="domain" description="STAS" evidence="2">
    <location>
        <begin position="1"/>
        <end position="76"/>
    </location>
</feature>
<reference evidence="3 4" key="1">
    <citation type="submission" date="2014-02" db="EMBL/GenBank/DDBJ databases">
        <title>The small core and large imbalanced accessory genome model reveals a collaborative survival strategy of Sorangium cellulosum strains in nature.</title>
        <authorList>
            <person name="Han K."/>
            <person name="Peng R."/>
            <person name="Blom J."/>
            <person name="Li Y.-Z."/>
        </authorList>
    </citation>
    <scope>NUCLEOTIDE SEQUENCE [LARGE SCALE GENOMIC DNA]</scope>
    <source>
        <strain evidence="3 4">So0011-07</strain>
    </source>
</reference>
<accession>A0A150REI4</accession>
<dbReference type="Proteomes" id="UP000075635">
    <property type="component" value="Unassembled WGS sequence"/>
</dbReference>
<evidence type="ECO:0000313" key="4">
    <source>
        <dbReference type="Proteomes" id="UP000075635"/>
    </source>
</evidence>
<evidence type="ECO:0000259" key="2">
    <source>
        <dbReference type="PROSITE" id="PS50801"/>
    </source>
</evidence>
<dbReference type="InterPro" id="IPR036513">
    <property type="entry name" value="STAS_dom_sf"/>
</dbReference>
<keyword evidence="1" id="KW-0597">Phosphoprotein</keyword>
<evidence type="ECO:0000256" key="1">
    <source>
        <dbReference type="ARBA" id="ARBA00022553"/>
    </source>
</evidence>
<dbReference type="InterPro" id="IPR051932">
    <property type="entry name" value="Bact_StressResp_Reg"/>
</dbReference>
<dbReference type="PANTHER" id="PTHR33745:SF3">
    <property type="entry name" value="RSBT CO-ANTAGONIST PROTEIN RSBRC"/>
    <property type="match status" value="1"/>
</dbReference>
<sequence>MSTQARVAILDLTGVDVVDSAIADHFLRIVRAVELLGARCLISGIRPAVAQTMTQLGMGIEKARTFGTMRSALKTVMRGQLA</sequence>
<protein>
    <recommendedName>
        <fullName evidence="2">STAS domain-containing protein</fullName>
    </recommendedName>
</protein>
<dbReference type="Pfam" id="PF01740">
    <property type="entry name" value="STAS"/>
    <property type="match status" value="1"/>
</dbReference>
<name>A0A150REI4_SORCE</name>
<organism evidence="3 4">
    <name type="scientific">Sorangium cellulosum</name>
    <name type="common">Polyangium cellulosum</name>
    <dbReference type="NCBI Taxonomy" id="56"/>
    <lineage>
        <taxon>Bacteria</taxon>
        <taxon>Pseudomonadati</taxon>
        <taxon>Myxococcota</taxon>
        <taxon>Polyangia</taxon>
        <taxon>Polyangiales</taxon>
        <taxon>Polyangiaceae</taxon>
        <taxon>Sorangium</taxon>
    </lineage>
</organism>
<proteinExistence type="predicted"/>
<dbReference type="Gene3D" id="3.30.750.24">
    <property type="entry name" value="STAS domain"/>
    <property type="match status" value="1"/>
</dbReference>
<gene>
    <name evidence="3" type="ORF">BE17_20410</name>
</gene>
<dbReference type="InterPro" id="IPR002645">
    <property type="entry name" value="STAS_dom"/>
</dbReference>
<dbReference type="PROSITE" id="PS50801">
    <property type="entry name" value="STAS"/>
    <property type="match status" value="1"/>
</dbReference>
<dbReference type="CDD" id="cd07041">
    <property type="entry name" value="STAS_RsbR_RsbS_like"/>
    <property type="match status" value="1"/>
</dbReference>